<comment type="caution">
    <text evidence="3">The sequence shown here is derived from an EMBL/GenBank/DDBJ whole genome shotgun (WGS) entry which is preliminary data.</text>
</comment>
<dbReference type="PANTHER" id="PTHR45746">
    <property type="entry name" value="LP21163P"/>
    <property type="match status" value="1"/>
</dbReference>
<dbReference type="SUPFAM" id="SSF46785">
    <property type="entry name" value="Winged helix' DNA-binding domain"/>
    <property type="match status" value="1"/>
</dbReference>
<evidence type="ECO:0000256" key="1">
    <source>
        <dbReference type="ARBA" id="ARBA00022700"/>
    </source>
</evidence>
<sequence length="107" mass="12293">MQDEATGVPVRTVKSFMSKVPSVFTGQDLVSWMMRNLDVEDQVEALHLAHLMSSHGYFFPIDDHMLTVKNDNTYYRFQVSAEVNSLNLRNFRSELDGEEYGQLCNAQ</sequence>
<keyword evidence="4" id="KW-1185">Reference proteome</keyword>
<dbReference type="GO" id="GO:0005096">
    <property type="term" value="F:GTPase activator activity"/>
    <property type="evidence" value="ECO:0007669"/>
    <property type="project" value="TreeGrafter"/>
</dbReference>
<gene>
    <name evidence="3" type="ORF">PoB_004343300</name>
</gene>
<dbReference type="SMART" id="SM00049">
    <property type="entry name" value="DEP"/>
    <property type="match status" value="1"/>
</dbReference>
<dbReference type="GO" id="GO:0008277">
    <property type="term" value="P:regulation of G protein-coupled receptor signaling pathway"/>
    <property type="evidence" value="ECO:0007669"/>
    <property type="project" value="InterPro"/>
</dbReference>
<feature type="domain" description="DEP" evidence="2">
    <location>
        <begin position="4"/>
        <end position="79"/>
    </location>
</feature>
<dbReference type="GO" id="GO:0043005">
    <property type="term" value="C:neuron projection"/>
    <property type="evidence" value="ECO:0007669"/>
    <property type="project" value="TreeGrafter"/>
</dbReference>
<proteinExistence type="predicted"/>
<dbReference type="FunFam" id="1.10.10.10:FF:000162">
    <property type="entry name" value="Regulator of G-protein signaling 6"/>
    <property type="match status" value="1"/>
</dbReference>
<dbReference type="Proteomes" id="UP000735302">
    <property type="component" value="Unassembled WGS sequence"/>
</dbReference>
<organism evidence="3 4">
    <name type="scientific">Plakobranchus ocellatus</name>
    <dbReference type="NCBI Taxonomy" id="259542"/>
    <lineage>
        <taxon>Eukaryota</taxon>
        <taxon>Metazoa</taxon>
        <taxon>Spiralia</taxon>
        <taxon>Lophotrochozoa</taxon>
        <taxon>Mollusca</taxon>
        <taxon>Gastropoda</taxon>
        <taxon>Heterobranchia</taxon>
        <taxon>Euthyneura</taxon>
        <taxon>Panpulmonata</taxon>
        <taxon>Sacoglossa</taxon>
        <taxon>Placobranchoidea</taxon>
        <taxon>Plakobranchidae</taxon>
        <taxon>Plakobranchus</taxon>
    </lineage>
</organism>
<dbReference type="InterPro" id="IPR036390">
    <property type="entry name" value="WH_DNA-bd_sf"/>
</dbReference>
<reference evidence="3 4" key="1">
    <citation type="journal article" date="2021" name="Elife">
        <title>Chloroplast acquisition without the gene transfer in kleptoplastic sea slugs, Plakobranchus ocellatus.</title>
        <authorList>
            <person name="Maeda T."/>
            <person name="Takahashi S."/>
            <person name="Yoshida T."/>
            <person name="Shimamura S."/>
            <person name="Takaki Y."/>
            <person name="Nagai Y."/>
            <person name="Toyoda A."/>
            <person name="Suzuki Y."/>
            <person name="Arimoto A."/>
            <person name="Ishii H."/>
            <person name="Satoh N."/>
            <person name="Nishiyama T."/>
            <person name="Hasebe M."/>
            <person name="Maruyama T."/>
            <person name="Minagawa J."/>
            <person name="Obokata J."/>
            <person name="Shigenobu S."/>
        </authorList>
    </citation>
    <scope>NUCLEOTIDE SEQUENCE [LARGE SCALE GENOMIC DNA]</scope>
</reference>
<dbReference type="Pfam" id="PF00610">
    <property type="entry name" value="DEP"/>
    <property type="match status" value="1"/>
</dbReference>
<dbReference type="InterPro" id="IPR000591">
    <property type="entry name" value="DEP_dom"/>
</dbReference>
<name>A0AAV4BBI2_9GAST</name>
<evidence type="ECO:0000313" key="4">
    <source>
        <dbReference type="Proteomes" id="UP000735302"/>
    </source>
</evidence>
<evidence type="ECO:0000313" key="3">
    <source>
        <dbReference type="EMBL" id="GFO16928.1"/>
    </source>
</evidence>
<protein>
    <submittedName>
        <fullName evidence="3">Regulator of G-protein signaling 7-like protein</fullName>
    </submittedName>
</protein>
<dbReference type="CDD" id="cd04450">
    <property type="entry name" value="DEP_RGS7-like"/>
    <property type="match status" value="1"/>
</dbReference>
<dbReference type="GO" id="GO:0009968">
    <property type="term" value="P:negative regulation of signal transduction"/>
    <property type="evidence" value="ECO:0007669"/>
    <property type="project" value="UniProtKB-KW"/>
</dbReference>
<dbReference type="PROSITE" id="PS50186">
    <property type="entry name" value="DEP"/>
    <property type="match status" value="1"/>
</dbReference>
<dbReference type="GO" id="GO:0005737">
    <property type="term" value="C:cytoplasm"/>
    <property type="evidence" value="ECO:0007669"/>
    <property type="project" value="TreeGrafter"/>
</dbReference>
<dbReference type="Gene3D" id="1.10.10.10">
    <property type="entry name" value="Winged helix-like DNA-binding domain superfamily/Winged helix DNA-binding domain"/>
    <property type="match status" value="1"/>
</dbReference>
<dbReference type="PANTHER" id="PTHR45746:SF6">
    <property type="entry name" value="LP21163P"/>
    <property type="match status" value="1"/>
</dbReference>
<dbReference type="AlphaFoldDB" id="A0AAV4BBI2"/>
<evidence type="ECO:0000259" key="2">
    <source>
        <dbReference type="PROSITE" id="PS50186"/>
    </source>
</evidence>
<dbReference type="EMBL" id="BLXT01004727">
    <property type="protein sequence ID" value="GFO16928.1"/>
    <property type="molecule type" value="Genomic_DNA"/>
</dbReference>
<dbReference type="InterPro" id="IPR036388">
    <property type="entry name" value="WH-like_DNA-bd_sf"/>
</dbReference>
<dbReference type="GO" id="GO:0035556">
    <property type="term" value="P:intracellular signal transduction"/>
    <property type="evidence" value="ECO:0007669"/>
    <property type="project" value="InterPro"/>
</dbReference>
<dbReference type="InterPro" id="IPR047016">
    <property type="entry name" value="RGS6/7/9/11"/>
</dbReference>
<accession>A0AAV4BBI2</accession>
<keyword evidence="1" id="KW-0734">Signal transduction inhibitor</keyword>